<dbReference type="EMBL" id="JAAKZF010000009">
    <property type="protein sequence ID" value="NGO51514.1"/>
    <property type="molecule type" value="Genomic_DNA"/>
</dbReference>
<dbReference type="Pfam" id="PF12833">
    <property type="entry name" value="HTH_18"/>
    <property type="match status" value="1"/>
</dbReference>
<accession>A0A6G4WAA9</accession>
<evidence type="ECO:0000256" key="2">
    <source>
        <dbReference type="ARBA" id="ARBA00023125"/>
    </source>
</evidence>
<feature type="domain" description="HTH araC/xylS-type" evidence="4">
    <location>
        <begin position="182"/>
        <end position="279"/>
    </location>
</feature>
<reference evidence="5 6" key="1">
    <citation type="submission" date="2020-02" db="EMBL/GenBank/DDBJ databases">
        <title>Genome sequence of strain CCNWXJ40-4.</title>
        <authorList>
            <person name="Gao J."/>
            <person name="Sun J."/>
        </authorList>
    </citation>
    <scope>NUCLEOTIDE SEQUENCE [LARGE SCALE GENOMIC DNA]</scope>
    <source>
        <strain evidence="5 6">CCNWXJ 40-4</strain>
    </source>
</reference>
<dbReference type="GO" id="GO:0043565">
    <property type="term" value="F:sequence-specific DNA binding"/>
    <property type="evidence" value="ECO:0007669"/>
    <property type="project" value="InterPro"/>
</dbReference>
<dbReference type="InterPro" id="IPR014710">
    <property type="entry name" value="RmlC-like_jellyroll"/>
</dbReference>
<evidence type="ECO:0000313" key="6">
    <source>
        <dbReference type="Proteomes" id="UP001642900"/>
    </source>
</evidence>
<dbReference type="Proteomes" id="UP001642900">
    <property type="component" value="Unassembled WGS sequence"/>
</dbReference>
<dbReference type="Gene3D" id="1.10.10.60">
    <property type="entry name" value="Homeodomain-like"/>
    <property type="match status" value="1"/>
</dbReference>
<dbReference type="InterPro" id="IPR003313">
    <property type="entry name" value="AraC-bd"/>
</dbReference>
<keyword evidence="1" id="KW-0805">Transcription regulation</keyword>
<dbReference type="InterPro" id="IPR037923">
    <property type="entry name" value="HTH-like"/>
</dbReference>
<dbReference type="InterPro" id="IPR009057">
    <property type="entry name" value="Homeodomain-like_sf"/>
</dbReference>
<dbReference type="PANTHER" id="PTHR46796">
    <property type="entry name" value="HTH-TYPE TRANSCRIPTIONAL ACTIVATOR RHAS-RELATED"/>
    <property type="match status" value="1"/>
</dbReference>
<keyword evidence="3" id="KW-0804">Transcription</keyword>
<dbReference type="SUPFAM" id="SSF46689">
    <property type="entry name" value="Homeodomain-like"/>
    <property type="match status" value="2"/>
</dbReference>
<evidence type="ECO:0000256" key="1">
    <source>
        <dbReference type="ARBA" id="ARBA00023015"/>
    </source>
</evidence>
<dbReference type="SUPFAM" id="SSF51215">
    <property type="entry name" value="Regulatory protein AraC"/>
    <property type="match status" value="1"/>
</dbReference>
<evidence type="ECO:0000256" key="3">
    <source>
        <dbReference type="ARBA" id="ARBA00023163"/>
    </source>
</evidence>
<keyword evidence="6" id="KW-1185">Reference proteome</keyword>
<proteinExistence type="predicted"/>
<dbReference type="Pfam" id="PF02311">
    <property type="entry name" value="AraC_binding"/>
    <property type="match status" value="1"/>
</dbReference>
<dbReference type="AlphaFoldDB" id="A0A6G4WAA9"/>
<dbReference type="Gene3D" id="2.60.120.10">
    <property type="entry name" value="Jelly Rolls"/>
    <property type="match status" value="1"/>
</dbReference>
<evidence type="ECO:0000259" key="4">
    <source>
        <dbReference type="PROSITE" id="PS01124"/>
    </source>
</evidence>
<keyword evidence="2" id="KW-0238">DNA-binding</keyword>
<protein>
    <submittedName>
        <fullName evidence="5">AraC family transcriptional regulator</fullName>
    </submittedName>
</protein>
<dbReference type="InterPro" id="IPR050204">
    <property type="entry name" value="AraC_XylS_family_regulators"/>
</dbReference>
<dbReference type="RefSeq" id="WP_165026956.1">
    <property type="nucleotide sequence ID" value="NZ_JAAKZF010000009.1"/>
</dbReference>
<gene>
    <name evidence="5" type="ORF">G6N73_10020</name>
</gene>
<dbReference type="PROSITE" id="PS01124">
    <property type="entry name" value="HTH_ARAC_FAMILY_2"/>
    <property type="match status" value="1"/>
</dbReference>
<sequence>MARAQFKMLRCAIAGVDAVEAETRHTFPRHTHEQFGIGVIHRGAQKSLSGRGMVEAGPGDAITVNPGEVHDGAPIGDAGRSWRMLYFDPPLIADAARDISQGRTSTFEFTRPVIGDPRIAACFGALFSAMTAGRQDAEDEATTPAGAQASVAREETMLMLLAEVMRDGNGFVPDRSMPAPISVARSLIDDDPAAAITLADLARESGLSRFQVLRGFVRATGLTAHAYILQRRIAAARRLIAQGRPLAQAALESGFADQSHMTRMFVRTYGISPGAYAEAVG</sequence>
<dbReference type="InterPro" id="IPR018060">
    <property type="entry name" value="HTH_AraC"/>
</dbReference>
<organism evidence="5 6">
    <name type="scientific">Allomesorhizobium camelthorni</name>
    <dbReference type="NCBI Taxonomy" id="475069"/>
    <lineage>
        <taxon>Bacteria</taxon>
        <taxon>Pseudomonadati</taxon>
        <taxon>Pseudomonadota</taxon>
        <taxon>Alphaproteobacteria</taxon>
        <taxon>Hyphomicrobiales</taxon>
        <taxon>Phyllobacteriaceae</taxon>
        <taxon>Allomesorhizobium</taxon>
    </lineage>
</organism>
<comment type="caution">
    <text evidence="5">The sequence shown here is derived from an EMBL/GenBank/DDBJ whole genome shotgun (WGS) entry which is preliminary data.</text>
</comment>
<dbReference type="PANTHER" id="PTHR46796:SF2">
    <property type="entry name" value="TRANSCRIPTIONAL REGULATORY PROTEIN"/>
    <property type="match status" value="1"/>
</dbReference>
<dbReference type="GO" id="GO:0003700">
    <property type="term" value="F:DNA-binding transcription factor activity"/>
    <property type="evidence" value="ECO:0007669"/>
    <property type="project" value="InterPro"/>
</dbReference>
<name>A0A6G4WAA9_9HYPH</name>
<dbReference type="SMART" id="SM00342">
    <property type="entry name" value="HTH_ARAC"/>
    <property type="match status" value="1"/>
</dbReference>
<evidence type="ECO:0000313" key="5">
    <source>
        <dbReference type="EMBL" id="NGO51514.1"/>
    </source>
</evidence>